<evidence type="ECO:0000256" key="5">
    <source>
        <dbReference type="ARBA" id="ARBA00022801"/>
    </source>
</evidence>
<dbReference type="GO" id="GO:0005829">
    <property type="term" value="C:cytosol"/>
    <property type="evidence" value="ECO:0007669"/>
    <property type="project" value="TreeGrafter"/>
</dbReference>
<keyword evidence="6 7" id="KW-0788">Thiol protease</keyword>
<evidence type="ECO:0000256" key="4">
    <source>
        <dbReference type="ARBA" id="ARBA00022786"/>
    </source>
</evidence>
<dbReference type="Gene3D" id="3.10.20.90">
    <property type="entry name" value="Phosphatidylinositol 3-kinase Catalytic Subunit, Chain A, domain 1"/>
    <property type="match status" value="1"/>
</dbReference>
<evidence type="ECO:0000256" key="1">
    <source>
        <dbReference type="ARBA" id="ARBA00000707"/>
    </source>
</evidence>
<dbReference type="InterPro" id="IPR008974">
    <property type="entry name" value="TRAF-like"/>
</dbReference>
<dbReference type="PANTHER" id="PTHR24006:SF644">
    <property type="entry name" value="UBIQUITIN CARBOXYL-TERMINAL HYDROLASE 7"/>
    <property type="match status" value="1"/>
</dbReference>
<dbReference type="InterPro" id="IPR029346">
    <property type="entry name" value="USP_C"/>
</dbReference>
<dbReference type="InterPro" id="IPR018200">
    <property type="entry name" value="USP_CS"/>
</dbReference>
<dbReference type="GO" id="GO:0031647">
    <property type="term" value="P:regulation of protein stability"/>
    <property type="evidence" value="ECO:0007669"/>
    <property type="project" value="TreeGrafter"/>
</dbReference>
<dbReference type="InterPro" id="IPR038765">
    <property type="entry name" value="Papain-like_cys_pep_sf"/>
</dbReference>
<dbReference type="CDD" id="cd02659">
    <property type="entry name" value="peptidase_C19C"/>
    <property type="match status" value="1"/>
</dbReference>
<dbReference type="Pfam" id="PF00443">
    <property type="entry name" value="UCH"/>
    <property type="match status" value="1"/>
</dbReference>
<keyword evidence="3 7" id="KW-0645">Protease</keyword>
<feature type="domain" description="MATH" evidence="8">
    <location>
        <begin position="1"/>
        <end position="25"/>
    </location>
</feature>
<dbReference type="FunFam" id="3.90.70.10:FF:000002">
    <property type="entry name" value="Ubiquitin carboxyl-terminal hydrolase 13"/>
    <property type="match status" value="1"/>
</dbReference>
<gene>
    <name evidence="10" type="ORF">F2Q68_00000185</name>
</gene>
<dbReference type="PROSITE" id="PS00973">
    <property type="entry name" value="USP_2"/>
    <property type="match status" value="1"/>
</dbReference>
<evidence type="ECO:0000256" key="2">
    <source>
        <dbReference type="ARBA" id="ARBA00009085"/>
    </source>
</evidence>
<sequence length="847" mass="99889">MPLSELYDPGRGYLANDTVYVEAEVIVRKVLDYWSYDSKKETGFVGLKNQGATCYMNSLLQTLYHIPYFRKAVYHMPTTENDAPTASIPLALQSLFYKLQYNDTSVATKELTKSFGWDTYDSFMQHDVQELNRVLCEKLEDKMKGTVVEGTIQQLFEGHHMNYIECINVDYKSTRKESFYDLQLDVKGCKDVYASFDKYVEVERLEGDNKYHAEGHGLQDAKKGVLFIDFPPVLQLQLKRFEYDFMRDTMVKINDRYEFPLQLDLDREDGKYLSPDADRSVRNLYTLHSVLVHSGGVHGGHYYAFIRPTLSDQWYKFDDERVTKEDLKRALDEQYGGEEELPQTNPGFNNPPFKFTKYSNAYMLVYIRESDKDKIICNVDEKDIAEHLRVRLKKEQEEKEDKRKYKAQAHLFTIIKVARDQDLREQIGKDIYFDLVDHDKVRSFRIQKQTPFQQFKEEVAKEFGIPVQLQRFWIWAKRQNHTYRPNRPLTPQEELQPVGQIREASNKANTAELKLFLEVELLDERPIPPPEKSKEDIFLFFKLYDPEKPELRSKLHTYDDVVERVAHKLGLDDPSKLRLTSHNCYSQQPKPQPIKYRGVDRLSDMLVHYNQTSDILYYEVLDIPLPELQGLKTLKVAFHHATKEEVVIHNIRLPKQSTVGDVIDELKTKVELSHPDAELRLLEVFYHKIYKIFPLTERIENINDQYWTVRAEEIPEEEKNIGPNDRLILVYHFAKETGQNQQVQNFGEPFFLVIHEGETLEEIKNRIQKKLHVSDEDFAKWKFAFMSMGRPEYLQDSDVVYNRFQRRDVYGAFEQYLGLEHTDTTPKRAYSANQNRHTYEKPVKIYN</sequence>
<accession>A0A8S9JLH8</accession>
<dbReference type="Pfam" id="PF14533">
    <property type="entry name" value="USP7_C2"/>
    <property type="match status" value="1"/>
</dbReference>
<comment type="caution">
    <text evidence="10">The sequence shown here is derived from an EMBL/GenBank/DDBJ whole genome shotgun (WGS) entry which is preliminary data.</text>
</comment>
<dbReference type="GO" id="GO:0004843">
    <property type="term" value="F:cysteine-type deubiquitinase activity"/>
    <property type="evidence" value="ECO:0007669"/>
    <property type="project" value="UniProtKB-UniRule"/>
</dbReference>
<evidence type="ECO:0000256" key="7">
    <source>
        <dbReference type="RuleBase" id="RU366025"/>
    </source>
</evidence>
<protein>
    <recommendedName>
        <fullName evidence="7">Ubiquitin carboxyl-terminal hydrolase</fullName>
        <ecNumber evidence="7">3.4.19.12</ecNumber>
    </recommendedName>
</protein>
<evidence type="ECO:0000313" key="10">
    <source>
        <dbReference type="EMBL" id="KAF2582914.1"/>
    </source>
</evidence>
<comment type="catalytic activity">
    <reaction evidence="1 7">
        <text>Thiol-dependent hydrolysis of ester, thioester, amide, peptide and isopeptide bonds formed by the C-terminal Gly of ubiquitin (a 76-residue protein attached to proteins as an intracellular targeting signal).</text>
        <dbReference type="EC" id="3.4.19.12"/>
    </reaction>
</comment>
<comment type="function">
    <text evidence="7">Recognizes and hydrolyzes the peptide bond at the C-terminal Gly of ubiquitin. Involved in the processing of poly-ubiquitin precursors as well as that of ubiquitinated proteins.</text>
</comment>
<dbReference type="PROSITE" id="PS50144">
    <property type="entry name" value="MATH"/>
    <property type="match status" value="1"/>
</dbReference>
<comment type="similarity">
    <text evidence="2 7">Belongs to the peptidase C19 family.</text>
</comment>
<evidence type="ECO:0000256" key="3">
    <source>
        <dbReference type="ARBA" id="ARBA00022670"/>
    </source>
</evidence>
<dbReference type="PROSITE" id="PS50235">
    <property type="entry name" value="USP_3"/>
    <property type="match status" value="1"/>
</dbReference>
<dbReference type="GO" id="GO:0006508">
    <property type="term" value="P:proteolysis"/>
    <property type="evidence" value="ECO:0007669"/>
    <property type="project" value="UniProtKB-KW"/>
</dbReference>
<dbReference type="Proteomes" id="UP000712281">
    <property type="component" value="Unassembled WGS sequence"/>
</dbReference>
<dbReference type="GO" id="GO:0005634">
    <property type="term" value="C:nucleus"/>
    <property type="evidence" value="ECO:0007669"/>
    <property type="project" value="TreeGrafter"/>
</dbReference>
<dbReference type="SUPFAM" id="SSF54001">
    <property type="entry name" value="Cysteine proteinases"/>
    <property type="match status" value="1"/>
</dbReference>
<proteinExistence type="inferred from homology"/>
<dbReference type="InterPro" id="IPR002083">
    <property type="entry name" value="MATH/TRAF_dom"/>
</dbReference>
<organism evidence="10 11">
    <name type="scientific">Brassica cretica</name>
    <name type="common">Mustard</name>
    <dbReference type="NCBI Taxonomy" id="69181"/>
    <lineage>
        <taxon>Eukaryota</taxon>
        <taxon>Viridiplantae</taxon>
        <taxon>Streptophyta</taxon>
        <taxon>Embryophyta</taxon>
        <taxon>Tracheophyta</taxon>
        <taxon>Spermatophyta</taxon>
        <taxon>Magnoliopsida</taxon>
        <taxon>eudicotyledons</taxon>
        <taxon>Gunneridae</taxon>
        <taxon>Pentapetalae</taxon>
        <taxon>rosids</taxon>
        <taxon>malvids</taxon>
        <taxon>Brassicales</taxon>
        <taxon>Brassicaceae</taxon>
        <taxon>Brassiceae</taxon>
        <taxon>Brassica</taxon>
    </lineage>
</organism>
<dbReference type="InterPro" id="IPR001394">
    <property type="entry name" value="Peptidase_C19_UCH"/>
</dbReference>
<feature type="domain" description="USP" evidence="9">
    <location>
        <begin position="45"/>
        <end position="369"/>
    </location>
</feature>
<evidence type="ECO:0000259" key="8">
    <source>
        <dbReference type="PROSITE" id="PS50144"/>
    </source>
</evidence>
<evidence type="ECO:0000256" key="6">
    <source>
        <dbReference type="ARBA" id="ARBA00022807"/>
    </source>
</evidence>
<dbReference type="EC" id="3.4.19.12" evidence="7"/>
<dbReference type="AlphaFoldDB" id="A0A8S9JLH8"/>
<evidence type="ECO:0000313" key="11">
    <source>
        <dbReference type="Proteomes" id="UP000712281"/>
    </source>
</evidence>
<dbReference type="Pfam" id="PF12436">
    <property type="entry name" value="USP7_ICP0_bdg"/>
    <property type="match status" value="2"/>
</dbReference>
<keyword evidence="5 7" id="KW-0378">Hydrolase</keyword>
<dbReference type="PANTHER" id="PTHR24006">
    <property type="entry name" value="UBIQUITIN CARBOXYL-TERMINAL HYDROLASE"/>
    <property type="match status" value="1"/>
</dbReference>
<dbReference type="GO" id="GO:0016579">
    <property type="term" value="P:protein deubiquitination"/>
    <property type="evidence" value="ECO:0007669"/>
    <property type="project" value="InterPro"/>
</dbReference>
<dbReference type="PROSITE" id="PS00972">
    <property type="entry name" value="USP_1"/>
    <property type="match status" value="1"/>
</dbReference>
<reference evidence="10" key="1">
    <citation type="submission" date="2019-12" db="EMBL/GenBank/DDBJ databases">
        <title>Genome sequencing and annotation of Brassica cretica.</title>
        <authorList>
            <person name="Studholme D.J."/>
            <person name="Sarris P.F."/>
        </authorList>
    </citation>
    <scope>NUCLEOTIDE SEQUENCE</scope>
    <source>
        <strain evidence="10">PFS-001/15</strain>
        <tissue evidence="10">Leaf</tissue>
    </source>
</reference>
<dbReference type="Gene3D" id="3.90.70.10">
    <property type="entry name" value="Cysteine proteinases"/>
    <property type="match status" value="1"/>
</dbReference>
<name>A0A8S9JLH8_BRACR</name>
<keyword evidence="4 7" id="KW-0833">Ubl conjugation pathway</keyword>
<dbReference type="EMBL" id="QGKW02001660">
    <property type="protein sequence ID" value="KAF2582914.1"/>
    <property type="molecule type" value="Genomic_DNA"/>
</dbReference>
<dbReference type="InterPro" id="IPR028889">
    <property type="entry name" value="USP"/>
</dbReference>
<evidence type="ECO:0000259" key="9">
    <source>
        <dbReference type="PROSITE" id="PS50235"/>
    </source>
</evidence>
<dbReference type="InterPro" id="IPR050164">
    <property type="entry name" value="Peptidase_C19"/>
</dbReference>
<dbReference type="Gene3D" id="2.60.210.10">
    <property type="entry name" value="Apoptosis, Tumor Necrosis Factor Receptor Associated Protein 2, Chain A"/>
    <property type="match status" value="1"/>
</dbReference>
<dbReference type="InterPro" id="IPR024729">
    <property type="entry name" value="USP7_ICP0-binding_dom"/>
</dbReference>